<dbReference type="CTD" id="20322363"/>
<reference evidence="2 3" key="1">
    <citation type="submission" date="2013-11" db="EMBL/GenBank/DDBJ databases">
        <title>Opisthorchis viverrini - life in the bile duct.</title>
        <authorList>
            <person name="Young N.D."/>
            <person name="Nagarajan N."/>
            <person name="Lin S.J."/>
            <person name="Korhonen P.K."/>
            <person name="Jex A.R."/>
            <person name="Hall R.S."/>
            <person name="Safavi-Hemami H."/>
            <person name="Kaewkong W."/>
            <person name="Bertrand D."/>
            <person name="Gao S."/>
            <person name="Seet Q."/>
            <person name="Wongkham S."/>
            <person name="Teh B.T."/>
            <person name="Wongkham C."/>
            <person name="Intapan P.M."/>
            <person name="Maleewong W."/>
            <person name="Yang X."/>
            <person name="Hu M."/>
            <person name="Wang Z."/>
            <person name="Hofmann A."/>
            <person name="Sternberg P.W."/>
            <person name="Tan P."/>
            <person name="Wang J."/>
            <person name="Gasser R.B."/>
        </authorList>
    </citation>
    <scope>NUCLEOTIDE SEQUENCE [LARGE SCALE GENOMIC DNA]</scope>
</reference>
<name>A0A074ZA13_OPIVI</name>
<dbReference type="GeneID" id="20322363"/>
<evidence type="ECO:0000313" key="2">
    <source>
        <dbReference type="EMBL" id="KER24096.1"/>
    </source>
</evidence>
<sequence>MVVRQRSIGVEHRCHAVDDDDAFCGDTAVMKMMPVIMSEALVSYNDVVTYDNYADDANVSTRFPDPEIRRSKQIGSSSLYRSVPYHNGGYCEHVHKKPRRTGTTVGDTVQANSSKH</sequence>
<dbReference type="AlphaFoldDB" id="A0A074ZA13"/>
<feature type="compositionally biased region" description="Polar residues" evidence="1">
    <location>
        <begin position="101"/>
        <end position="116"/>
    </location>
</feature>
<feature type="region of interest" description="Disordered" evidence="1">
    <location>
        <begin position="91"/>
        <end position="116"/>
    </location>
</feature>
<dbReference type="Proteomes" id="UP000054324">
    <property type="component" value="Unassembled WGS sequence"/>
</dbReference>
<dbReference type="EMBL" id="KL596823">
    <property type="protein sequence ID" value="KER24096.1"/>
    <property type="molecule type" value="Genomic_DNA"/>
</dbReference>
<dbReference type="KEGG" id="ovi:T265_08184"/>
<keyword evidence="3" id="KW-1185">Reference proteome</keyword>
<organism evidence="2 3">
    <name type="scientific">Opisthorchis viverrini</name>
    <name type="common">Southeast Asian liver fluke</name>
    <dbReference type="NCBI Taxonomy" id="6198"/>
    <lineage>
        <taxon>Eukaryota</taxon>
        <taxon>Metazoa</taxon>
        <taxon>Spiralia</taxon>
        <taxon>Lophotrochozoa</taxon>
        <taxon>Platyhelminthes</taxon>
        <taxon>Trematoda</taxon>
        <taxon>Digenea</taxon>
        <taxon>Opisthorchiida</taxon>
        <taxon>Opisthorchiata</taxon>
        <taxon>Opisthorchiidae</taxon>
        <taxon>Opisthorchis</taxon>
    </lineage>
</organism>
<evidence type="ECO:0000313" key="3">
    <source>
        <dbReference type="Proteomes" id="UP000054324"/>
    </source>
</evidence>
<protein>
    <submittedName>
        <fullName evidence="2">Uncharacterized protein</fullName>
    </submittedName>
</protein>
<proteinExistence type="predicted"/>
<accession>A0A074ZA13</accession>
<dbReference type="RefSeq" id="XP_009172173.1">
    <property type="nucleotide sequence ID" value="XM_009173909.1"/>
</dbReference>
<evidence type="ECO:0000256" key="1">
    <source>
        <dbReference type="SAM" id="MobiDB-lite"/>
    </source>
</evidence>
<gene>
    <name evidence="2" type="ORF">T265_08184</name>
</gene>